<evidence type="ECO:0000256" key="1">
    <source>
        <dbReference type="ARBA" id="ARBA00022729"/>
    </source>
</evidence>
<keyword evidence="5 7" id="KW-0143">Chaperone</keyword>
<dbReference type="Gene3D" id="3.10.50.40">
    <property type="match status" value="2"/>
</dbReference>
<dbReference type="GO" id="GO:0042277">
    <property type="term" value="F:peptide binding"/>
    <property type="evidence" value="ECO:0007669"/>
    <property type="project" value="InterPro"/>
</dbReference>
<dbReference type="HAMAP" id="MF_01183">
    <property type="entry name" value="Chaperone_SurA"/>
    <property type="match status" value="1"/>
</dbReference>
<dbReference type="InterPro" id="IPR050280">
    <property type="entry name" value="OMP_Chaperone_SurA"/>
</dbReference>
<dbReference type="GO" id="GO:0006457">
    <property type="term" value="P:protein folding"/>
    <property type="evidence" value="ECO:0007669"/>
    <property type="project" value="UniProtKB-UniRule"/>
</dbReference>
<keyword evidence="6 7" id="KW-0413">Isomerase</keyword>
<dbReference type="GO" id="GO:0050821">
    <property type="term" value="P:protein stabilization"/>
    <property type="evidence" value="ECO:0007669"/>
    <property type="project" value="InterPro"/>
</dbReference>
<comment type="domain">
    <text evidence="7">The PPIase activity resides only in the second parvulin domain. The N-terminal region and the C-terminal tail are necessary and sufficient for the chaperone activity of SurA. The PPIase activity is dispensable for SurA to function as a chaperone. The N-terminal region and the C-terminal tail are also required for porin recognition.</text>
</comment>
<proteinExistence type="inferred from homology"/>
<comment type="subcellular location">
    <subcellularLocation>
        <location evidence="7">Periplasm</location>
    </subcellularLocation>
    <text evidence="7">Is capable of associating with the outer membrane.</text>
</comment>
<keyword evidence="1 7" id="KW-0732">Signal</keyword>
<dbReference type="Proteomes" id="UP000250086">
    <property type="component" value="Unassembled WGS sequence"/>
</dbReference>
<dbReference type="AlphaFoldDB" id="A0A2X0VA22"/>
<evidence type="ECO:0000256" key="3">
    <source>
        <dbReference type="ARBA" id="ARBA00022764"/>
    </source>
</evidence>
<comment type="catalytic activity">
    <reaction evidence="7">
        <text>[protein]-peptidylproline (omega=180) = [protein]-peptidylproline (omega=0)</text>
        <dbReference type="Rhea" id="RHEA:16237"/>
        <dbReference type="Rhea" id="RHEA-COMP:10747"/>
        <dbReference type="Rhea" id="RHEA-COMP:10748"/>
        <dbReference type="ChEBI" id="CHEBI:83833"/>
        <dbReference type="ChEBI" id="CHEBI:83834"/>
        <dbReference type="EC" id="5.2.1.8"/>
    </reaction>
</comment>
<dbReference type="RefSeq" id="WP_113743810.1">
    <property type="nucleotide sequence ID" value="NZ_UAPV01000001.1"/>
</dbReference>
<feature type="domain" description="PpiC" evidence="8">
    <location>
        <begin position="280"/>
        <end position="380"/>
    </location>
</feature>
<dbReference type="EMBL" id="UAPV01000001">
    <property type="protein sequence ID" value="SPT69655.1"/>
    <property type="molecule type" value="Genomic_DNA"/>
</dbReference>
<evidence type="ECO:0000313" key="10">
    <source>
        <dbReference type="Proteomes" id="UP000250086"/>
    </source>
</evidence>
<dbReference type="Pfam" id="PF09312">
    <property type="entry name" value="SurA_N"/>
    <property type="match status" value="1"/>
</dbReference>
<keyword evidence="10" id="KW-1185">Reference proteome</keyword>
<evidence type="ECO:0000256" key="6">
    <source>
        <dbReference type="ARBA" id="ARBA00023235"/>
    </source>
</evidence>
<feature type="signal peptide" evidence="7">
    <location>
        <begin position="1"/>
        <end position="21"/>
    </location>
</feature>
<dbReference type="Pfam" id="PF00639">
    <property type="entry name" value="Rotamase"/>
    <property type="match status" value="2"/>
</dbReference>
<evidence type="ECO:0000256" key="7">
    <source>
        <dbReference type="HAMAP-Rule" id="MF_01183"/>
    </source>
</evidence>
<dbReference type="EC" id="5.2.1.8" evidence="7"/>
<comment type="function">
    <text evidence="7">Chaperone involved in the correct folding and assembly of outer membrane proteins. Recognizes specific patterns of aromatic residues and the orientation of their side chains, which are found more frequently in integral outer membrane proteins. May act in both early periplasmic and late outer membrane-associated steps of protein maturation.</text>
</comment>
<evidence type="ECO:0000259" key="8">
    <source>
        <dbReference type="PROSITE" id="PS50198"/>
    </source>
</evidence>
<accession>A0A2X0VA22</accession>
<dbReference type="PROSITE" id="PS50198">
    <property type="entry name" value="PPIC_PPIASE_2"/>
    <property type="match status" value="2"/>
</dbReference>
<organism evidence="9 10">
    <name type="scientific">Anaerobiospirillum thomasii</name>
    <dbReference type="NCBI Taxonomy" id="179995"/>
    <lineage>
        <taxon>Bacteria</taxon>
        <taxon>Pseudomonadati</taxon>
        <taxon>Pseudomonadota</taxon>
        <taxon>Gammaproteobacteria</taxon>
        <taxon>Aeromonadales</taxon>
        <taxon>Succinivibrionaceae</taxon>
        <taxon>Anaerobiospirillum</taxon>
    </lineage>
</organism>
<dbReference type="Gene3D" id="1.10.4030.10">
    <property type="entry name" value="Porin chaperone SurA, peptide-binding domain"/>
    <property type="match status" value="1"/>
</dbReference>
<keyword evidence="4 7" id="KW-0697">Rotamase</keyword>
<gene>
    <name evidence="7 9" type="primary">surA</name>
    <name evidence="9" type="ORF">NCTC13093_01034</name>
</gene>
<dbReference type="SUPFAM" id="SSF54534">
    <property type="entry name" value="FKBP-like"/>
    <property type="match status" value="2"/>
</dbReference>
<dbReference type="SUPFAM" id="SSF109998">
    <property type="entry name" value="Triger factor/SurA peptide-binding domain-like"/>
    <property type="match status" value="1"/>
</dbReference>
<sequence length="442" mass="48387" precursor="true">MNKFIKAIAILCTVTAMHAGAQEITLDSTAAVVNNDIILTSELNQATALVKKSFAQRGQNIDEISARKAALEGLITDSLILQMAKSQGIDLTDLQLDEILNQNAMSNNVSVDEYLKRLAPGLSATQAREQFKQSLILNEVKRSRVRNRIAISDTEVDLLAKNLKKVGSIEPRYHISQIIVPLSARASAQSAQKAENIVAHIKSRLRNGDDFTSLAAMYTQGNLATQGGDLGYMPESQIPAPFLPALLKAKAGDVVGPFRSPYGLHLIKLIDVSHDAVIPIKEYDASHILLTTSIIFSDEAAYNQLNALRDRILSGAVSFDVAASKFSEDPGSAIKGGNLGFATPEKYDPRFARAMVALKEGEISMPIQSSFGWHLIKLNKVKLDSSSDEAYKNKARDLIYRKLFAQESIIWEQELRDSAFIKVQDPALVNARIDIDQVANAK</sequence>
<dbReference type="InterPro" id="IPR027304">
    <property type="entry name" value="Trigger_fact/SurA_dom_sf"/>
</dbReference>
<evidence type="ECO:0000256" key="4">
    <source>
        <dbReference type="ARBA" id="ARBA00023110"/>
    </source>
</evidence>
<evidence type="ECO:0000256" key="2">
    <source>
        <dbReference type="ARBA" id="ARBA00022737"/>
    </source>
</evidence>
<dbReference type="InterPro" id="IPR000297">
    <property type="entry name" value="PPIase_PpiC"/>
</dbReference>
<feature type="domain" description="PpiC" evidence="8">
    <location>
        <begin position="170"/>
        <end position="271"/>
    </location>
</feature>
<keyword evidence="3 7" id="KW-0574">Periplasm</keyword>
<dbReference type="InterPro" id="IPR023034">
    <property type="entry name" value="PPIase_SurA"/>
</dbReference>
<dbReference type="GO" id="GO:0043165">
    <property type="term" value="P:Gram-negative-bacterium-type cell outer membrane assembly"/>
    <property type="evidence" value="ECO:0007669"/>
    <property type="project" value="InterPro"/>
</dbReference>
<dbReference type="PANTHER" id="PTHR47637:SF1">
    <property type="entry name" value="CHAPERONE SURA"/>
    <property type="match status" value="1"/>
</dbReference>
<keyword evidence="2 7" id="KW-0677">Repeat</keyword>
<protein>
    <recommendedName>
        <fullName evidence="7">Chaperone SurA</fullName>
    </recommendedName>
    <alternativeName>
        <fullName evidence="7">Peptidyl-prolyl cis-trans isomerase SurA</fullName>
        <shortName evidence="7">PPIase SurA</shortName>
        <ecNumber evidence="7">5.2.1.8</ecNumber>
    </alternativeName>
    <alternativeName>
        <fullName evidence="7">Rotamase SurA</fullName>
    </alternativeName>
</protein>
<dbReference type="InterPro" id="IPR015391">
    <property type="entry name" value="SurA_N"/>
</dbReference>
<feature type="chain" id="PRO_5016186850" description="Chaperone SurA" evidence="7">
    <location>
        <begin position="22"/>
        <end position="442"/>
    </location>
</feature>
<reference evidence="9 10" key="1">
    <citation type="submission" date="2018-06" db="EMBL/GenBank/DDBJ databases">
        <authorList>
            <consortium name="Pathogen Informatics"/>
            <person name="Doyle S."/>
        </authorList>
    </citation>
    <scope>NUCLEOTIDE SEQUENCE [LARGE SCALE GENOMIC DNA]</scope>
    <source>
        <strain evidence="9 10">NCTC13093</strain>
    </source>
</reference>
<dbReference type="InterPro" id="IPR046357">
    <property type="entry name" value="PPIase_dom_sf"/>
</dbReference>
<evidence type="ECO:0000313" key="9">
    <source>
        <dbReference type="EMBL" id="SPT69655.1"/>
    </source>
</evidence>
<dbReference type="InterPro" id="IPR023058">
    <property type="entry name" value="PPIase_PpiC_CS"/>
</dbReference>
<dbReference type="PROSITE" id="PS01096">
    <property type="entry name" value="PPIC_PPIASE_1"/>
    <property type="match status" value="1"/>
</dbReference>
<dbReference type="GO" id="GO:0030288">
    <property type="term" value="C:outer membrane-bounded periplasmic space"/>
    <property type="evidence" value="ECO:0007669"/>
    <property type="project" value="InterPro"/>
</dbReference>
<evidence type="ECO:0000256" key="5">
    <source>
        <dbReference type="ARBA" id="ARBA00023186"/>
    </source>
</evidence>
<dbReference type="PANTHER" id="PTHR47637">
    <property type="entry name" value="CHAPERONE SURA"/>
    <property type="match status" value="1"/>
</dbReference>
<dbReference type="GO" id="GO:0003755">
    <property type="term" value="F:peptidyl-prolyl cis-trans isomerase activity"/>
    <property type="evidence" value="ECO:0007669"/>
    <property type="project" value="UniProtKB-UniRule"/>
</dbReference>
<dbReference type="GO" id="GO:0051082">
    <property type="term" value="F:unfolded protein binding"/>
    <property type="evidence" value="ECO:0007669"/>
    <property type="project" value="UniProtKB-UniRule"/>
</dbReference>
<name>A0A2X0VA22_9GAMM</name>